<feature type="domain" description="AAA+ ATPase" evidence="4">
    <location>
        <begin position="41"/>
        <end position="172"/>
    </location>
</feature>
<protein>
    <recommendedName>
        <fullName evidence="4">AAA+ ATPase domain-containing protein</fullName>
    </recommendedName>
</protein>
<dbReference type="Gene3D" id="1.10.8.60">
    <property type="match status" value="1"/>
</dbReference>
<dbReference type="Gene3D" id="3.40.50.300">
    <property type="entry name" value="P-loop containing nucleotide triphosphate hydrolases"/>
    <property type="match status" value="1"/>
</dbReference>
<dbReference type="PANTHER" id="PTHR23077:SF117">
    <property type="entry name" value="AAA+ ATPASE DOMAIN-CONTAINING PROTEIN"/>
    <property type="match status" value="1"/>
</dbReference>
<dbReference type="InterPro" id="IPR003959">
    <property type="entry name" value="ATPase_AAA_core"/>
</dbReference>
<accession>A0A0H5QEP5</accession>
<evidence type="ECO:0000259" key="4">
    <source>
        <dbReference type="SMART" id="SM00382"/>
    </source>
</evidence>
<dbReference type="Pfam" id="PF00004">
    <property type="entry name" value="AAA"/>
    <property type="match status" value="1"/>
</dbReference>
<proteinExistence type="predicted"/>
<dbReference type="SMART" id="SM00382">
    <property type="entry name" value="AAA"/>
    <property type="match status" value="1"/>
</dbReference>
<feature type="non-terminal residue" evidence="5">
    <location>
        <position position="1"/>
    </location>
</feature>
<dbReference type="SUPFAM" id="SSF52540">
    <property type="entry name" value="P-loop containing nucleoside triphosphate hydrolases"/>
    <property type="match status" value="1"/>
</dbReference>
<keyword evidence="3" id="KW-0175">Coiled coil</keyword>
<feature type="non-terminal residue" evidence="5">
    <location>
        <position position="181"/>
    </location>
</feature>
<evidence type="ECO:0000256" key="1">
    <source>
        <dbReference type="ARBA" id="ARBA00022741"/>
    </source>
</evidence>
<dbReference type="FunFam" id="3.40.50.300:FF:001025">
    <property type="entry name" value="ATPase family, AAA domain-containing 2B"/>
    <property type="match status" value="1"/>
</dbReference>
<dbReference type="PANTHER" id="PTHR23077">
    <property type="entry name" value="AAA-FAMILY ATPASE"/>
    <property type="match status" value="1"/>
</dbReference>
<reference evidence="5" key="1">
    <citation type="submission" date="2015-04" db="EMBL/GenBank/DDBJ databases">
        <title>The genome sequence of the plant pathogenic Rhizarian Plasmodiophora brassicae reveals insights in its biotrophic life cycle and the origin of chitin synthesis.</title>
        <authorList>
            <person name="Schwelm A."/>
            <person name="Fogelqvist J."/>
            <person name="Knaust A."/>
            <person name="Julke S."/>
            <person name="Lilja T."/>
            <person name="Dhandapani V."/>
            <person name="Bonilla-Rosso G."/>
            <person name="Karlsson M."/>
            <person name="Shevchenko A."/>
            <person name="Choi S.R."/>
            <person name="Kim H.G."/>
            <person name="Park J.Y."/>
            <person name="Lim Y.P."/>
            <person name="Ludwig-Muller J."/>
            <person name="Dixelius C."/>
        </authorList>
    </citation>
    <scope>NUCLEOTIDE SEQUENCE</scope>
    <source>
        <tissue evidence="5">Potato root galls</tissue>
    </source>
</reference>
<dbReference type="InterPro" id="IPR050168">
    <property type="entry name" value="AAA_ATPase_domain"/>
</dbReference>
<dbReference type="InterPro" id="IPR003593">
    <property type="entry name" value="AAA+_ATPase"/>
</dbReference>
<name>A0A0H5QEP5_9EUKA</name>
<evidence type="ECO:0000256" key="3">
    <source>
        <dbReference type="ARBA" id="ARBA00023054"/>
    </source>
</evidence>
<dbReference type="GO" id="GO:0005524">
    <property type="term" value="F:ATP binding"/>
    <property type="evidence" value="ECO:0007669"/>
    <property type="project" value="UniProtKB-KW"/>
</dbReference>
<keyword evidence="2" id="KW-0067">ATP-binding</keyword>
<dbReference type="GO" id="GO:0016887">
    <property type="term" value="F:ATP hydrolysis activity"/>
    <property type="evidence" value="ECO:0007669"/>
    <property type="project" value="InterPro"/>
</dbReference>
<sequence>SIPNTHWDDIGGLAQTKQRLREFVQLPLENADAFARLGIHPIKGCLLYGPPGTGKTMLAKAVATESCCNFVSVSISDLIKCEVGASEAYLRGVFVKAKSAAPCVVFFDEFQAMFGVRETGTSSTLLVQLLSEMDSSPANVFILAATNRPDMIDQGLLRPGRFDRVLLVPPPDLVGRLAIIR</sequence>
<dbReference type="AlphaFoldDB" id="A0A0H5QEP5"/>
<evidence type="ECO:0000256" key="2">
    <source>
        <dbReference type="ARBA" id="ARBA00022840"/>
    </source>
</evidence>
<organism evidence="5">
    <name type="scientific">Spongospora subterranea</name>
    <dbReference type="NCBI Taxonomy" id="70186"/>
    <lineage>
        <taxon>Eukaryota</taxon>
        <taxon>Sar</taxon>
        <taxon>Rhizaria</taxon>
        <taxon>Endomyxa</taxon>
        <taxon>Phytomyxea</taxon>
        <taxon>Plasmodiophorida</taxon>
        <taxon>Plasmodiophoridae</taxon>
        <taxon>Spongospora</taxon>
    </lineage>
</organism>
<dbReference type="EMBL" id="HACM01000081">
    <property type="protein sequence ID" value="CRZ00523.1"/>
    <property type="molecule type" value="Transcribed_RNA"/>
</dbReference>
<keyword evidence="1" id="KW-0547">Nucleotide-binding</keyword>
<dbReference type="InterPro" id="IPR027417">
    <property type="entry name" value="P-loop_NTPase"/>
</dbReference>
<evidence type="ECO:0000313" key="5">
    <source>
        <dbReference type="EMBL" id="CRZ00523.1"/>
    </source>
</evidence>